<keyword evidence="5 7" id="KW-1133">Transmembrane helix</keyword>
<dbReference type="OrthoDB" id="7274389at2"/>
<sequence>MSVLAHWPAVAFVVGLIALWQIFVMIFQPSPLILPSPVDIGASLAQDWSIIVSAIPPTLNEIVQGFLLSVVFGVLLAMLITWSRIFEITVYPALIAAQIVPKVALAPLFLVWFGYGITSKVAVAFTIAVFPIIINSVVGLRSTDPQLLVLARSMGAGRWRTFRKITLINALPAIFGGFEIAITLAVIGVVVGEFINADNGLGYLVLVANGNLDTPLVFAVLLVLTVLGSLLFALLVVIKWLVIPAPLRATGQNR</sequence>
<dbReference type="PROSITE" id="PS50928">
    <property type="entry name" value="ABC_TM1"/>
    <property type="match status" value="1"/>
</dbReference>
<keyword evidence="4 7" id="KW-0812">Transmembrane</keyword>
<dbReference type="PANTHER" id="PTHR30151">
    <property type="entry name" value="ALKANE SULFONATE ABC TRANSPORTER-RELATED, MEMBRANE SUBUNIT"/>
    <property type="match status" value="1"/>
</dbReference>
<comment type="caution">
    <text evidence="9">The sequence shown here is derived from an EMBL/GenBank/DDBJ whole genome shotgun (WGS) entry which is preliminary data.</text>
</comment>
<protein>
    <submittedName>
        <fullName evidence="9">NitT/TauT family transport system permease protein</fullName>
    </submittedName>
</protein>
<dbReference type="EMBL" id="PGFB01000001">
    <property type="protein sequence ID" value="PJJ65353.1"/>
    <property type="molecule type" value="Genomic_DNA"/>
</dbReference>
<dbReference type="CDD" id="cd06261">
    <property type="entry name" value="TM_PBP2"/>
    <property type="match status" value="1"/>
</dbReference>
<keyword evidence="2 7" id="KW-0813">Transport</keyword>
<dbReference type="Proteomes" id="UP000230161">
    <property type="component" value="Unassembled WGS sequence"/>
</dbReference>
<dbReference type="InterPro" id="IPR035906">
    <property type="entry name" value="MetI-like_sf"/>
</dbReference>
<keyword evidence="6 7" id="KW-0472">Membrane</keyword>
<name>A0A2M9C4A5_9MICO</name>
<evidence type="ECO:0000256" key="6">
    <source>
        <dbReference type="ARBA" id="ARBA00023136"/>
    </source>
</evidence>
<dbReference type="SUPFAM" id="SSF161098">
    <property type="entry name" value="MetI-like"/>
    <property type="match status" value="1"/>
</dbReference>
<evidence type="ECO:0000256" key="5">
    <source>
        <dbReference type="ARBA" id="ARBA00022989"/>
    </source>
</evidence>
<reference evidence="9 10" key="1">
    <citation type="submission" date="2017-11" db="EMBL/GenBank/DDBJ databases">
        <title>Genomic Encyclopedia of Archaeal and Bacterial Type Strains, Phase II (KMG-II): From Individual Species to Whole Genera.</title>
        <authorList>
            <person name="Goeker M."/>
        </authorList>
    </citation>
    <scope>NUCLEOTIDE SEQUENCE [LARGE SCALE GENOMIC DNA]</scope>
    <source>
        <strain evidence="9 10">DSM 25625</strain>
    </source>
</reference>
<evidence type="ECO:0000313" key="10">
    <source>
        <dbReference type="Proteomes" id="UP000230161"/>
    </source>
</evidence>
<dbReference type="Gene3D" id="1.10.3720.10">
    <property type="entry name" value="MetI-like"/>
    <property type="match status" value="1"/>
</dbReference>
<keyword evidence="3" id="KW-1003">Cell membrane</keyword>
<dbReference type="GO" id="GO:0055085">
    <property type="term" value="P:transmembrane transport"/>
    <property type="evidence" value="ECO:0007669"/>
    <property type="project" value="InterPro"/>
</dbReference>
<feature type="transmembrane region" description="Helical" evidence="7">
    <location>
        <begin position="215"/>
        <end position="238"/>
    </location>
</feature>
<comment type="similarity">
    <text evidence="7">Belongs to the binding-protein-dependent transport system permease family.</text>
</comment>
<evidence type="ECO:0000256" key="7">
    <source>
        <dbReference type="RuleBase" id="RU363032"/>
    </source>
</evidence>
<organism evidence="9 10">
    <name type="scientific">Compostimonas suwonensis</name>
    <dbReference type="NCBI Taxonomy" id="1048394"/>
    <lineage>
        <taxon>Bacteria</taxon>
        <taxon>Bacillati</taxon>
        <taxon>Actinomycetota</taxon>
        <taxon>Actinomycetes</taxon>
        <taxon>Micrococcales</taxon>
        <taxon>Microbacteriaceae</taxon>
        <taxon>Compostimonas</taxon>
    </lineage>
</organism>
<feature type="transmembrane region" description="Helical" evidence="7">
    <location>
        <begin position="7"/>
        <end position="27"/>
    </location>
</feature>
<comment type="subcellular location">
    <subcellularLocation>
        <location evidence="1 7">Cell membrane</location>
        <topology evidence="1 7">Multi-pass membrane protein</topology>
    </subcellularLocation>
</comment>
<feature type="transmembrane region" description="Helical" evidence="7">
    <location>
        <begin position="167"/>
        <end position="195"/>
    </location>
</feature>
<evidence type="ECO:0000259" key="8">
    <source>
        <dbReference type="PROSITE" id="PS50928"/>
    </source>
</evidence>
<evidence type="ECO:0000256" key="3">
    <source>
        <dbReference type="ARBA" id="ARBA00022475"/>
    </source>
</evidence>
<accession>A0A2M9C4A5</accession>
<feature type="domain" description="ABC transmembrane type-1" evidence="8">
    <location>
        <begin position="55"/>
        <end position="235"/>
    </location>
</feature>
<dbReference type="RefSeq" id="WP_100343258.1">
    <property type="nucleotide sequence ID" value="NZ_PGFB01000001.1"/>
</dbReference>
<evidence type="ECO:0000256" key="2">
    <source>
        <dbReference type="ARBA" id="ARBA00022448"/>
    </source>
</evidence>
<feature type="transmembrane region" description="Helical" evidence="7">
    <location>
        <begin position="62"/>
        <end position="82"/>
    </location>
</feature>
<evidence type="ECO:0000313" key="9">
    <source>
        <dbReference type="EMBL" id="PJJ65353.1"/>
    </source>
</evidence>
<dbReference type="PANTHER" id="PTHR30151:SF20">
    <property type="entry name" value="ABC TRANSPORTER PERMEASE PROTEIN HI_0355-RELATED"/>
    <property type="match status" value="1"/>
</dbReference>
<evidence type="ECO:0000256" key="4">
    <source>
        <dbReference type="ARBA" id="ARBA00022692"/>
    </source>
</evidence>
<feature type="transmembrane region" description="Helical" evidence="7">
    <location>
        <begin position="121"/>
        <end position="140"/>
    </location>
</feature>
<dbReference type="AlphaFoldDB" id="A0A2M9C4A5"/>
<dbReference type="Pfam" id="PF00528">
    <property type="entry name" value="BPD_transp_1"/>
    <property type="match status" value="1"/>
</dbReference>
<dbReference type="InterPro" id="IPR000515">
    <property type="entry name" value="MetI-like"/>
</dbReference>
<gene>
    <name evidence="9" type="ORF">CLV54_0385</name>
</gene>
<dbReference type="GO" id="GO:0005886">
    <property type="term" value="C:plasma membrane"/>
    <property type="evidence" value="ECO:0007669"/>
    <property type="project" value="UniProtKB-SubCell"/>
</dbReference>
<keyword evidence="10" id="KW-1185">Reference proteome</keyword>
<feature type="transmembrane region" description="Helical" evidence="7">
    <location>
        <begin position="94"/>
        <end position="115"/>
    </location>
</feature>
<proteinExistence type="inferred from homology"/>
<evidence type="ECO:0000256" key="1">
    <source>
        <dbReference type="ARBA" id="ARBA00004651"/>
    </source>
</evidence>